<evidence type="ECO:0000313" key="3">
    <source>
        <dbReference type="EMBL" id="UXX82126.1"/>
    </source>
</evidence>
<dbReference type="InterPro" id="IPR025240">
    <property type="entry name" value="DUF4189"/>
</dbReference>
<keyword evidence="4" id="KW-1185">Reference proteome</keyword>
<feature type="chain" id="PRO_5046800879" evidence="1">
    <location>
        <begin position="23"/>
        <end position="129"/>
    </location>
</feature>
<reference evidence="3" key="1">
    <citation type="submission" date="2022-10" db="EMBL/GenBank/DDBJ databases">
        <title>Roseovarius pelagicus sp. nov., isolated from Arctic seawater.</title>
        <authorList>
            <person name="Hong Y.W."/>
            <person name="Hwang C.Y."/>
        </authorList>
    </citation>
    <scope>NUCLEOTIDE SEQUENCE</scope>
    <source>
        <strain evidence="3">HL-MP18</strain>
    </source>
</reference>
<evidence type="ECO:0000256" key="1">
    <source>
        <dbReference type="SAM" id="SignalP"/>
    </source>
</evidence>
<evidence type="ECO:0000313" key="4">
    <source>
        <dbReference type="Proteomes" id="UP001064087"/>
    </source>
</evidence>
<dbReference type="RefSeq" id="WP_263047145.1">
    <property type="nucleotide sequence ID" value="NZ_CP106738.1"/>
</dbReference>
<dbReference type="EMBL" id="CP106738">
    <property type="protein sequence ID" value="UXX82126.1"/>
    <property type="molecule type" value="Genomic_DNA"/>
</dbReference>
<dbReference type="Pfam" id="PF13827">
    <property type="entry name" value="DUF4189"/>
    <property type="match status" value="1"/>
</dbReference>
<keyword evidence="1" id="KW-0732">Signal</keyword>
<evidence type="ECO:0000259" key="2">
    <source>
        <dbReference type="Pfam" id="PF13827"/>
    </source>
</evidence>
<protein>
    <submittedName>
        <fullName evidence="3">DUF4189 domain-containing protein</fullName>
    </submittedName>
</protein>
<feature type="signal peptide" evidence="1">
    <location>
        <begin position="1"/>
        <end position="22"/>
    </location>
</feature>
<organism evidence="3 4">
    <name type="scientific">Roseovarius pelagicus</name>
    <dbReference type="NCBI Taxonomy" id="2980108"/>
    <lineage>
        <taxon>Bacteria</taxon>
        <taxon>Pseudomonadati</taxon>
        <taxon>Pseudomonadota</taxon>
        <taxon>Alphaproteobacteria</taxon>
        <taxon>Rhodobacterales</taxon>
        <taxon>Roseobacteraceae</taxon>
        <taxon>Roseovarius</taxon>
    </lineage>
</organism>
<proteinExistence type="predicted"/>
<accession>A0ABY6D7K2</accession>
<feature type="domain" description="DUF4189" evidence="2">
    <location>
        <begin position="25"/>
        <end position="126"/>
    </location>
</feature>
<gene>
    <name evidence="3" type="ORF">N7U68_13555</name>
</gene>
<name>A0ABY6D7K2_9RHOB</name>
<sequence>MLNIKRLALILAIAFPATPVMAETYGAIAYSFKNNKFGRSWEYDSRGKAEAAAKKYCAEQGGKGCATAVWVEDSCGAVARAKSTKSIKNMGASWGFGNENAARSRAMTECATRNPGAECWVVASVCSSQ</sequence>
<dbReference type="Proteomes" id="UP001064087">
    <property type="component" value="Chromosome"/>
</dbReference>